<evidence type="ECO:0000313" key="6">
    <source>
        <dbReference type="Proteomes" id="UP000835052"/>
    </source>
</evidence>
<evidence type="ECO:0000313" key="5">
    <source>
        <dbReference type="EMBL" id="CAD6186310.1"/>
    </source>
</evidence>
<evidence type="ECO:0000256" key="1">
    <source>
        <dbReference type="ARBA" id="ARBA00009492"/>
    </source>
</evidence>
<organism evidence="5 6">
    <name type="scientific">Caenorhabditis auriculariae</name>
    <dbReference type="NCBI Taxonomy" id="2777116"/>
    <lineage>
        <taxon>Eukaryota</taxon>
        <taxon>Metazoa</taxon>
        <taxon>Ecdysozoa</taxon>
        <taxon>Nematoda</taxon>
        <taxon>Chromadorea</taxon>
        <taxon>Rhabditida</taxon>
        <taxon>Rhabditina</taxon>
        <taxon>Rhabditomorpha</taxon>
        <taxon>Rhabditoidea</taxon>
        <taxon>Rhabditidae</taxon>
        <taxon>Peloderinae</taxon>
        <taxon>Caenorhabditis</taxon>
    </lineage>
</organism>
<evidence type="ECO:0000259" key="4">
    <source>
        <dbReference type="PROSITE" id="PS51004"/>
    </source>
</evidence>
<dbReference type="InterPro" id="IPR036179">
    <property type="entry name" value="Ig-like_dom_sf"/>
</dbReference>
<comment type="similarity">
    <text evidence="1">Belongs to the semaphorin family.</text>
</comment>
<dbReference type="GO" id="GO:0045499">
    <property type="term" value="F:chemorepellent activity"/>
    <property type="evidence" value="ECO:0007669"/>
    <property type="project" value="TreeGrafter"/>
</dbReference>
<reference evidence="5" key="1">
    <citation type="submission" date="2020-10" db="EMBL/GenBank/DDBJ databases">
        <authorList>
            <person name="Kikuchi T."/>
        </authorList>
    </citation>
    <scope>NUCLEOTIDE SEQUENCE</scope>
    <source>
        <strain evidence="5">NKZ352</strain>
    </source>
</reference>
<proteinExistence type="inferred from homology"/>
<dbReference type="GO" id="GO:0005886">
    <property type="term" value="C:plasma membrane"/>
    <property type="evidence" value="ECO:0007669"/>
    <property type="project" value="TreeGrafter"/>
</dbReference>
<dbReference type="InterPro" id="IPR015943">
    <property type="entry name" value="WD40/YVTN_repeat-like_dom_sf"/>
</dbReference>
<dbReference type="Gene3D" id="2.60.40.10">
    <property type="entry name" value="Immunoglobulins"/>
    <property type="match status" value="1"/>
</dbReference>
<dbReference type="InterPro" id="IPR027231">
    <property type="entry name" value="Semaphorin"/>
</dbReference>
<dbReference type="Gene3D" id="2.130.10.10">
    <property type="entry name" value="YVTN repeat-like/Quinoprotein amine dehydrogenase"/>
    <property type="match status" value="1"/>
</dbReference>
<dbReference type="Pfam" id="PF01403">
    <property type="entry name" value="Sema"/>
    <property type="match status" value="1"/>
</dbReference>
<dbReference type="AlphaFoldDB" id="A0A8S1GZ14"/>
<dbReference type="GO" id="GO:0030215">
    <property type="term" value="F:semaphorin receptor binding"/>
    <property type="evidence" value="ECO:0007669"/>
    <property type="project" value="InterPro"/>
</dbReference>
<dbReference type="Proteomes" id="UP000835052">
    <property type="component" value="Unassembled WGS sequence"/>
</dbReference>
<dbReference type="InterPro" id="IPR001627">
    <property type="entry name" value="Semap_dom"/>
</dbReference>
<feature type="domain" description="Sema" evidence="4">
    <location>
        <begin position="363"/>
        <end position="830"/>
    </location>
</feature>
<keyword evidence="6" id="KW-1185">Reference proteome</keyword>
<dbReference type="SMART" id="SM00630">
    <property type="entry name" value="Sema"/>
    <property type="match status" value="1"/>
</dbReference>
<protein>
    <recommendedName>
        <fullName evidence="4">Sema domain-containing protein</fullName>
    </recommendedName>
</protein>
<dbReference type="OrthoDB" id="9988752at2759"/>
<dbReference type="GO" id="GO:0071526">
    <property type="term" value="P:semaphorin-plexin signaling pathway"/>
    <property type="evidence" value="ECO:0007669"/>
    <property type="project" value="TreeGrafter"/>
</dbReference>
<dbReference type="PANTHER" id="PTHR11036">
    <property type="entry name" value="SEMAPHORIN"/>
    <property type="match status" value="1"/>
</dbReference>
<dbReference type="GO" id="GO:0007411">
    <property type="term" value="P:axon guidance"/>
    <property type="evidence" value="ECO:0007669"/>
    <property type="project" value="TreeGrafter"/>
</dbReference>
<dbReference type="SUPFAM" id="SSF48726">
    <property type="entry name" value="Immunoglobulin"/>
    <property type="match status" value="1"/>
</dbReference>
<name>A0A8S1GZ14_9PELO</name>
<dbReference type="InterPro" id="IPR013783">
    <property type="entry name" value="Ig-like_fold"/>
</dbReference>
<dbReference type="SUPFAM" id="SSF101912">
    <property type="entry name" value="Sema domain"/>
    <property type="match status" value="1"/>
</dbReference>
<feature type="region of interest" description="Disordered" evidence="3">
    <location>
        <begin position="699"/>
        <end position="720"/>
    </location>
</feature>
<dbReference type="PROSITE" id="PS51004">
    <property type="entry name" value="SEMA"/>
    <property type="match status" value="1"/>
</dbReference>
<dbReference type="SUPFAM" id="SSF103575">
    <property type="entry name" value="Plexin repeat"/>
    <property type="match status" value="1"/>
</dbReference>
<evidence type="ECO:0000256" key="2">
    <source>
        <dbReference type="PROSITE-ProRule" id="PRU00352"/>
    </source>
</evidence>
<dbReference type="GO" id="GO:0030335">
    <property type="term" value="P:positive regulation of cell migration"/>
    <property type="evidence" value="ECO:0007669"/>
    <property type="project" value="TreeGrafter"/>
</dbReference>
<gene>
    <name evidence="5" type="ORF">CAUJ_LOCUS2229</name>
</gene>
<dbReference type="InterPro" id="IPR036352">
    <property type="entry name" value="Semap_dom_sf"/>
</dbReference>
<dbReference type="EMBL" id="CAJGYM010000004">
    <property type="protein sequence ID" value="CAD6186310.1"/>
    <property type="molecule type" value="Genomic_DNA"/>
</dbReference>
<comment type="caution">
    <text evidence="2">Lacks conserved residue(s) required for the propagation of feature annotation.</text>
</comment>
<dbReference type="PANTHER" id="PTHR11036:SF139">
    <property type="entry name" value="SEMAPHORIN-2A"/>
    <property type="match status" value="1"/>
</dbReference>
<sequence length="1008" mass="114150">MTRLYTASRKTLPAHVTLNFSKSNFCEDKVSYRSSHIMNASSDRFHDYAQDIPMRLSSQFFSFTHIVVPDLDFPSPNDFSELKYSFDLERRARKQFDDFKAKSDFATSYIDPNLTQVQSQTVSLPQQVLLPHPYEKSPAPSTTSALQSSFSEFESQRNVFDEIEWTALDDRAALNEVLKETTCFGEPPPRQISRDSPQDPIKLASNTSKEVRHSKEHDLRLRLIEKGFRPEIVQICIKNLPRARLVHIEYYMKGIRMMEKSSVPVNDGLNFLLQSELNDKQSVLKYAETVSQLVSMGFNQDVVFSNNRSILNNAYWFLSSSSSLLSCIFPSNLTPPLLLLLPPLLHVPRWSTLLACRPLMFFVVFLGISSLSIFSCSPEKWFSDSSVGEFRELLIDVKAGAVFVGAEGAVYRLWAYNVNDTNENSFTKKTLSLTETEETECRAMGNTEQMCRPSTRFISLFNGFESLYVCSSVGMKPEIRVLDAVTLKDQQEPRTEIGICAPDETVNSTAVIVEWGNPDDIMSVYSGIRTGMAGENHLIYRPPLVKNGRQAYPNIRTIYTDNKWLNEPQFVASFEVAAHVFFFFREIAYENAFGDRIVHSRIARVCKKDMGGRNVLRQVWTSFLKARLNCSISADYPFYFDHIQSVAKVEKNGETNFYASFSTSNTAFVSSAVCVFSLSSINNLLDNAPLMEESRGGVVLSPTGEGTSAHRPGSCSRDSHSISDSELHFVKSHLLLAESIPGSKPINPLRDVVYTHVLVDPLPHQNVVFLFDSNGETMWKVAHWKESNEWKSKLIEKRKIEVGGKVNSAALLPSEFFYVSTPDRVLQYSVAVCEQYEACSLCTTDPYCSWNLANSSCHTRHRAHETSIGWVSQAFNAGEKLSPECQTTAHTSKRVAYLGDSVRFDVHHPCRWYHDSVEIAETARTIFNVQGDVVILNLQTTDAGIYECRQDSVTIFRTKLTVNGDCVKPTTVEAYRSCQREWCKKSDEHQMLNSLWKESQRKNAAQCR</sequence>
<accession>A0A8S1GZ14</accession>
<comment type="caution">
    <text evidence="5">The sequence shown here is derived from an EMBL/GenBank/DDBJ whole genome shotgun (WGS) entry which is preliminary data.</text>
</comment>
<evidence type="ECO:0000256" key="3">
    <source>
        <dbReference type="SAM" id="MobiDB-lite"/>
    </source>
</evidence>